<dbReference type="GO" id="GO:0050661">
    <property type="term" value="F:NADP binding"/>
    <property type="evidence" value="ECO:0007669"/>
    <property type="project" value="InterPro"/>
</dbReference>
<evidence type="ECO:0000313" key="6">
    <source>
        <dbReference type="Proteomes" id="UP000248423"/>
    </source>
</evidence>
<dbReference type="PANTHER" id="PTHR43098">
    <property type="entry name" value="L-ORNITHINE N(5)-MONOOXYGENASE-RELATED"/>
    <property type="match status" value="1"/>
</dbReference>
<organism evidence="5 6">
    <name type="scientific">Aspergillus sclerotiicarbonarius (strain CBS 121057 / IBT 28362)</name>
    <dbReference type="NCBI Taxonomy" id="1448318"/>
    <lineage>
        <taxon>Eukaryota</taxon>
        <taxon>Fungi</taxon>
        <taxon>Dikarya</taxon>
        <taxon>Ascomycota</taxon>
        <taxon>Pezizomycotina</taxon>
        <taxon>Eurotiomycetes</taxon>
        <taxon>Eurotiomycetidae</taxon>
        <taxon>Eurotiales</taxon>
        <taxon>Aspergillaceae</taxon>
        <taxon>Aspergillus</taxon>
        <taxon>Aspergillus subgen. Circumdati</taxon>
    </lineage>
</organism>
<dbReference type="Proteomes" id="UP000248423">
    <property type="component" value="Unassembled WGS sequence"/>
</dbReference>
<keyword evidence="4" id="KW-0560">Oxidoreductase</keyword>
<dbReference type="GO" id="GO:0004499">
    <property type="term" value="F:N,N-dimethylaniline monooxygenase activity"/>
    <property type="evidence" value="ECO:0007669"/>
    <property type="project" value="InterPro"/>
</dbReference>
<name>A0A319E4R7_ASPSB</name>
<keyword evidence="6" id="KW-1185">Reference proteome</keyword>
<reference evidence="5 6" key="1">
    <citation type="submission" date="2018-02" db="EMBL/GenBank/DDBJ databases">
        <title>The genomes of Aspergillus section Nigri reveals drivers in fungal speciation.</title>
        <authorList>
            <consortium name="DOE Joint Genome Institute"/>
            <person name="Vesth T.C."/>
            <person name="Nybo J."/>
            <person name="Theobald S."/>
            <person name="Brandl J."/>
            <person name="Frisvad J.C."/>
            <person name="Nielsen K.F."/>
            <person name="Lyhne E.K."/>
            <person name="Kogle M.E."/>
            <person name="Kuo A."/>
            <person name="Riley R."/>
            <person name="Clum A."/>
            <person name="Nolan M."/>
            <person name="Lipzen A."/>
            <person name="Salamov A."/>
            <person name="Henrissat B."/>
            <person name="Wiebenga A."/>
            <person name="De vries R.P."/>
            <person name="Grigoriev I.V."/>
            <person name="Mortensen U.H."/>
            <person name="Andersen M.R."/>
            <person name="Baker S.E."/>
        </authorList>
    </citation>
    <scope>NUCLEOTIDE SEQUENCE [LARGE SCALE GENOMIC DNA]</scope>
    <source>
        <strain evidence="5 6">CBS 121057</strain>
    </source>
</reference>
<keyword evidence="3" id="KW-0521">NADP</keyword>
<keyword evidence="1" id="KW-0285">Flavoprotein</keyword>
<dbReference type="AlphaFoldDB" id="A0A319E4R7"/>
<gene>
    <name evidence="5" type="ORF">BO78DRAFT_346345</name>
</gene>
<dbReference type="OrthoDB" id="66881at2759"/>
<evidence type="ECO:0000256" key="1">
    <source>
        <dbReference type="ARBA" id="ARBA00022630"/>
    </source>
</evidence>
<dbReference type="EMBL" id="KZ826361">
    <property type="protein sequence ID" value="PYI05092.1"/>
    <property type="molecule type" value="Genomic_DNA"/>
</dbReference>
<dbReference type="PANTHER" id="PTHR43098:SF5">
    <property type="entry name" value="DUAL-FUNCTIONAL MONOOXYGENASE_METHYLTRANSFERASE PSOF"/>
    <property type="match status" value="1"/>
</dbReference>
<evidence type="ECO:0000256" key="3">
    <source>
        <dbReference type="ARBA" id="ARBA00022857"/>
    </source>
</evidence>
<dbReference type="InterPro" id="IPR050775">
    <property type="entry name" value="FAD-binding_Monooxygenases"/>
</dbReference>
<proteinExistence type="predicted"/>
<evidence type="ECO:0000256" key="4">
    <source>
        <dbReference type="ARBA" id="ARBA00023002"/>
    </source>
</evidence>
<dbReference type="InterPro" id="IPR036188">
    <property type="entry name" value="FAD/NAD-bd_sf"/>
</dbReference>
<dbReference type="InterPro" id="IPR020946">
    <property type="entry name" value="Flavin_mOase-like"/>
</dbReference>
<accession>A0A319E4R7</accession>
<dbReference type="VEuPathDB" id="FungiDB:BO78DRAFT_346345"/>
<sequence length="543" mass="60814">MPQEHHLDALVVGTGFAGIYALYHLLKDGLKVEAIEKESEVGGTWWVNQYPGAVSDSGSHVYRYAFDQELLQTYPAARTYSSQPEILAYLKHVVEKHDLRRHMHFNTKMVAAKWDDEAKVWRVQCETGDTYRVRYLITALGPLLKPSLPDIPGLGAFKGRIVHTSTWDSSIRLENKRVGVIGVGSSGVQTVTAIASKVKSLHVFIRTPQYSLPANDRPMTPEERRVINEKYPQIWSGVMSSAVGMDMEESTRTVMSVPPQEREEILEHIWQVGNGIQMMFGAFSDVIFDEAANEEVCRFIRKKIAGIVKDPQKRAVLTPRELWNRRPLSDAGYYEQFNRENVYAIDIKKYPITEATSDGFRTADGRLHELDIIINATGFDALDGAYSGIDIQGNDKGEILSDRWKRSGPDCYFGCCVAGYPNLLMLLGPRTAFGNIPPIIDIQGTLVRDLIRRAEEISAQTGQQCEIEATEHAERDWTEICDQTAQKIVFGKGNSWMMGRNIPGKAVTSIMYLGGLQTFRGKMEDAKAKGFVGFKSPLGPAEE</sequence>
<dbReference type="Pfam" id="PF00743">
    <property type="entry name" value="FMO-like"/>
    <property type="match status" value="1"/>
</dbReference>
<dbReference type="Gene3D" id="3.50.50.60">
    <property type="entry name" value="FAD/NAD(P)-binding domain"/>
    <property type="match status" value="2"/>
</dbReference>
<dbReference type="GO" id="GO:0050660">
    <property type="term" value="F:flavin adenine dinucleotide binding"/>
    <property type="evidence" value="ECO:0007669"/>
    <property type="project" value="InterPro"/>
</dbReference>
<feature type="non-terminal residue" evidence="5">
    <location>
        <position position="543"/>
    </location>
</feature>
<evidence type="ECO:0000313" key="5">
    <source>
        <dbReference type="EMBL" id="PYI05092.1"/>
    </source>
</evidence>
<dbReference type="STRING" id="1448318.A0A319E4R7"/>
<dbReference type="SUPFAM" id="SSF51905">
    <property type="entry name" value="FAD/NAD(P)-binding domain"/>
    <property type="match status" value="2"/>
</dbReference>
<keyword evidence="2" id="KW-0274">FAD</keyword>
<protein>
    <submittedName>
        <fullName evidence="5">Cyclohexanone monooxygenase</fullName>
    </submittedName>
</protein>
<evidence type="ECO:0000256" key="2">
    <source>
        <dbReference type="ARBA" id="ARBA00022827"/>
    </source>
</evidence>
<keyword evidence="5" id="KW-0503">Monooxygenase</keyword>